<feature type="compositionally biased region" description="Pro residues" evidence="1">
    <location>
        <begin position="402"/>
        <end position="416"/>
    </location>
</feature>
<dbReference type="EMBL" id="CXWD01000004">
    <property type="protein sequence ID" value="CTQ66912.1"/>
    <property type="molecule type" value="Genomic_DNA"/>
</dbReference>
<evidence type="ECO:0000259" key="2">
    <source>
        <dbReference type="PROSITE" id="PS50006"/>
    </source>
</evidence>
<evidence type="ECO:0000256" key="1">
    <source>
        <dbReference type="SAM" id="MobiDB-lite"/>
    </source>
</evidence>
<accession>A0A0M6ZXL7</accession>
<dbReference type="SMART" id="SM00240">
    <property type="entry name" value="FHA"/>
    <property type="match status" value="1"/>
</dbReference>
<dbReference type="OrthoDB" id="273564at2"/>
<evidence type="ECO:0000313" key="3">
    <source>
        <dbReference type="EMBL" id="CTQ66912.1"/>
    </source>
</evidence>
<dbReference type="PROSITE" id="PS50006">
    <property type="entry name" value="FHA_DOMAIN"/>
    <property type="match status" value="1"/>
</dbReference>
<dbReference type="STRING" id="388408.LAX5112_01139"/>
<feature type="region of interest" description="Disordered" evidence="1">
    <location>
        <begin position="202"/>
        <end position="363"/>
    </location>
</feature>
<feature type="compositionally biased region" description="Low complexity" evidence="1">
    <location>
        <begin position="119"/>
        <end position="129"/>
    </location>
</feature>
<reference evidence="4" key="1">
    <citation type="submission" date="2015-07" db="EMBL/GenBank/DDBJ databases">
        <authorList>
            <person name="Rodrigo-Torres Lidia"/>
            <person name="Arahal R.David."/>
        </authorList>
    </citation>
    <scope>NUCLEOTIDE SEQUENCE [LARGE SCALE GENOMIC DNA]</scope>
    <source>
        <strain evidence="4">CECT 5112</strain>
    </source>
</reference>
<name>A0A0M6ZXL7_9HYPH</name>
<dbReference type="Gene3D" id="2.60.200.20">
    <property type="match status" value="1"/>
</dbReference>
<feature type="domain" description="FHA" evidence="2">
    <location>
        <begin position="23"/>
        <end position="73"/>
    </location>
</feature>
<dbReference type="RefSeq" id="WP_055670993.1">
    <property type="nucleotide sequence ID" value="NZ_CXWD01000004.1"/>
</dbReference>
<dbReference type="NCBIfam" id="TIGR03354">
    <property type="entry name" value="VI_FHA"/>
    <property type="match status" value="1"/>
</dbReference>
<dbReference type="SUPFAM" id="SSF49879">
    <property type="entry name" value="SMAD/FHA domain"/>
    <property type="match status" value="1"/>
</dbReference>
<feature type="compositionally biased region" description="Polar residues" evidence="1">
    <location>
        <begin position="317"/>
        <end position="326"/>
    </location>
</feature>
<dbReference type="Pfam" id="PF20232">
    <property type="entry name" value="T6SS_FHA_C"/>
    <property type="match status" value="1"/>
</dbReference>
<feature type="region of interest" description="Disordered" evidence="1">
    <location>
        <begin position="119"/>
        <end position="180"/>
    </location>
</feature>
<organism evidence="3 4">
    <name type="scientific">Roseibium alexandrii</name>
    <dbReference type="NCBI Taxonomy" id="388408"/>
    <lineage>
        <taxon>Bacteria</taxon>
        <taxon>Pseudomonadati</taxon>
        <taxon>Pseudomonadota</taxon>
        <taxon>Alphaproteobacteria</taxon>
        <taxon>Hyphomicrobiales</taxon>
        <taxon>Stappiaceae</taxon>
        <taxon>Roseibium</taxon>
    </lineage>
</organism>
<gene>
    <name evidence="3" type="ORF">LAX5112_01139</name>
</gene>
<protein>
    <submittedName>
        <fullName evidence="3">Type VI secretion system FHA domain protein</fullName>
    </submittedName>
</protein>
<dbReference type="Pfam" id="PF00498">
    <property type="entry name" value="FHA"/>
    <property type="match status" value="1"/>
</dbReference>
<feature type="compositionally biased region" description="Low complexity" evidence="1">
    <location>
        <begin position="303"/>
        <end position="316"/>
    </location>
</feature>
<dbReference type="InterPro" id="IPR008984">
    <property type="entry name" value="SMAD_FHA_dom_sf"/>
</dbReference>
<dbReference type="InterPro" id="IPR017735">
    <property type="entry name" value="T6SS_FHA"/>
</dbReference>
<dbReference type="CDD" id="cd00060">
    <property type="entry name" value="FHA"/>
    <property type="match status" value="1"/>
</dbReference>
<sequence length="644" mass="67716">MSSELILTCAALGSQFRYGPSGGTFGRSKKCDWVLPDPDRILSSIHARVVFQGGAFLLIDESTNGTFLAGQEQPIGRGRSIPLGPGTALTAGPYEITAELVTAQQPVQSAPVAVAQPPVQQAAAMEPQPDFTPDAQFLAPGQTYGAPPKGKQSLDPLDYLGGRDPAPQPVRAAPPASSQQIPQDFMQAGAQAPVVVPPAAPVPPQAAAAPIAQPPQPAAASVSPQPVASPPAEPAQQQPSATPAPSATPPASGGIPDDFWSSLPGGPLPGSPAAQGASPMPSQPAAPEPAAQSAIPDDFSFGAQQASQAPAPVSTQGAAQPASTSAPLPPMPQSAGSNAPVSSMMPPMPGPGTAGGLSHLDALKARREQRVAALDAKAKGADKDEARLAGAPQPMPLAAQQPPIPAQPMPAQPLPVSPAASEQRPAAPVQEIPNIPMPTGPRSDEDLQVLLRAMGFSEADVPEAIRDQILEDVGAMVREMASGLVSMMAARKVVKSEFRIDETRIEPKENNPFKYFKVGELALDEMLLTRTEGYLSPAQATRHAFQDLQSHSMVVMSAMQRAMRLMFEKLSPEALAQSGDGDGALRLRSLGGRRDKWDTARNTYDHLRKDYEALVRQMIMEAFTQVQEEQARRMSDDYWNKRKK</sequence>
<dbReference type="InterPro" id="IPR046883">
    <property type="entry name" value="T6SS_FHA_C"/>
</dbReference>
<feature type="compositionally biased region" description="Low complexity" evidence="1">
    <location>
        <begin position="234"/>
        <end position="252"/>
    </location>
</feature>
<feature type="region of interest" description="Disordered" evidence="1">
    <location>
        <begin position="394"/>
        <end position="425"/>
    </location>
</feature>
<dbReference type="AlphaFoldDB" id="A0A0M6ZXL7"/>
<proteinExistence type="predicted"/>
<dbReference type="InterPro" id="IPR000253">
    <property type="entry name" value="FHA_dom"/>
</dbReference>
<feature type="compositionally biased region" description="Low complexity" evidence="1">
    <location>
        <begin position="261"/>
        <end position="280"/>
    </location>
</feature>
<dbReference type="Proteomes" id="UP000053235">
    <property type="component" value="Unassembled WGS sequence"/>
</dbReference>
<keyword evidence="4" id="KW-1185">Reference proteome</keyword>
<evidence type="ECO:0000313" key="4">
    <source>
        <dbReference type="Proteomes" id="UP000053235"/>
    </source>
</evidence>